<dbReference type="EMBL" id="AMQN01007461">
    <property type="status" value="NOT_ANNOTATED_CDS"/>
    <property type="molecule type" value="Genomic_DNA"/>
</dbReference>
<evidence type="ECO:0000256" key="6">
    <source>
        <dbReference type="SAM" id="Coils"/>
    </source>
</evidence>
<dbReference type="EnsemblMetazoa" id="CapteT204990">
    <property type="protein sequence ID" value="CapteP204990"/>
    <property type="gene ID" value="CapteG204990"/>
</dbReference>
<evidence type="ECO:0000313" key="10">
    <source>
        <dbReference type="Proteomes" id="UP000014760"/>
    </source>
</evidence>
<dbReference type="OMA" id="NRECRRD"/>
<feature type="coiled-coil region" evidence="6">
    <location>
        <begin position="306"/>
        <end position="340"/>
    </location>
</feature>
<evidence type="ECO:0000259" key="7">
    <source>
        <dbReference type="PROSITE" id="PS50103"/>
    </source>
</evidence>
<accession>R7USI1</accession>
<dbReference type="SMART" id="SM00356">
    <property type="entry name" value="ZnF_C3H1"/>
    <property type="match status" value="3"/>
</dbReference>
<feature type="zinc finger region" description="C3H1-type" evidence="5">
    <location>
        <begin position="91"/>
        <end position="118"/>
    </location>
</feature>
<dbReference type="Gene3D" id="3.30.1370.210">
    <property type="match status" value="2"/>
</dbReference>
<feature type="zinc finger region" description="C3H1-type" evidence="5">
    <location>
        <begin position="188"/>
        <end position="215"/>
    </location>
</feature>
<dbReference type="HOGENOM" id="CLU_039343_0_0_1"/>
<feature type="domain" description="C3H1-type" evidence="7">
    <location>
        <begin position="127"/>
        <end position="153"/>
    </location>
</feature>
<dbReference type="PROSITE" id="PS50103">
    <property type="entry name" value="ZF_C3H1"/>
    <property type="match status" value="3"/>
</dbReference>
<dbReference type="PANTHER" id="PTHR12675:SF6">
    <property type="entry name" value="ZINC FINGER CCCH DOMAIN-CONTAINING PROTEIN 10"/>
    <property type="match status" value="1"/>
</dbReference>
<keyword evidence="3 5" id="KW-0863">Zinc-finger</keyword>
<reference evidence="8 10" key="2">
    <citation type="journal article" date="2013" name="Nature">
        <title>Insights into bilaterian evolution from three spiralian genomes.</title>
        <authorList>
            <person name="Simakov O."/>
            <person name="Marletaz F."/>
            <person name="Cho S.J."/>
            <person name="Edsinger-Gonzales E."/>
            <person name="Havlak P."/>
            <person name="Hellsten U."/>
            <person name="Kuo D.H."/>
            <person name="Larsson T."/>
            <person name="Lv J."/>
            <person name="Arendt D."/>
            <person name="Savage R."/>
            <person name="Osoegawa K."/>
            <person name="de Jong P."/>
            <person name="Grimwood J."/>
            <person name="Chapman J.A."/>
            <person name="Shapiro H."/>
            <person name="Aerts A."/>
            <person name="Otillar R.P."/>
            <person name="Terry A.Y."/>
            <person name="Boore J.L."/>
            <person name="Grigoriev I.V."/>
            <person name="Lindberg D.R."/>
            <person name="Seaver E.C."/>
            <person name="Weisblat D.A."/>
            <person name="Putnam N.H."/>
            <person name="Rokhsar D.S."/>
        </authorList>
    </citation>
    <scope>NUCLEOTIDE SEQUENCE</scope>
    <source>
        <strain evidence="8 10">I ESC-2004</strain>
    </source>
</reference>
<evidence type="ECO:0000313" key="9">
    <source>
        <dbReference type="EnsemblMetazoa" id="CapteP204990"/>
    </source>
</evidence>
<gene>
    <name evidence="8" type="ORF">CAPTEDRAFT_204990</name>
</gene>
<dbReference type="PANTHER" id="PTHR12675">
    <property type="entry name" value="MUSCLEBLIND-LIKE PROTEIN"/>
    <property type="match status" value="1"/>
</dbReference>
<keyword evidence="2" id="KW-0677">Repeat</keyword>
<dbReference type="EMBL" id="KB300721">
    <property type="protein sequence ID" value="ELU06371.1"/>
    <property type="molecule type" value="Genomic_DNA"/>
</dbReference>
<keyword evidence="10" id="KW-1185">Reference proteome</keyword>
<dbReference type="Pfam" id="PF00642">
    <property type="entry name" value="zf-CCCH"/>
    <property type="match status" value="1"/>
</dbReference>
<dbReference type="GO" id="GO:0043484">
    <property type="term" value="P:regulation of RNA splicing"/>
    <property type="evidence" value="ECO:0007669"/>
    <property type="project" value="TreeGrafter"/>
</dbReference>
<name>R7USI1_CAPTE</name>
<evidence type="ECO:0000256" key="1">
    <source>
        <dbReference type="ARBA" id="ARBA00022723"/>
    </source>
</evidence>
<reference evidence="10" key="1">
    <citation type="submission" date="2012-12" db="EMBL/GenBank/DDBJ databases">
        <authorList>
            <person name="Hellsten U."/>
            <person name="Grimwood J."/>
            <person name="Chapman J.A."/>
            <person name="Shapiro H."/>
            <person name="Aerts A."/>
            <person name="Otillar R.P."/>
            <person name="Terry A.Y."/>
            <person name="Boore J.L."/>
            <person name="Simakov O."/>
            <person name="Marletaz F."/>
            <person name="Cho S.-J."/>
            <person name="Edsinger-Gonzales E."/>
            <person name="Havlak P."/>
            <person name="Kuo D.-H."/>
            <person name="Larsson T."/>
            <person name="Lv J."/>
            <person name="Arendt D."/>
            <person name="Savage R."/>
            <person name="Osoegawa K."/>
            <person name="de Jong P."/>
            <person name="Lindberg D.R."/>
            <person name="Seaver E.C."/>
            <person name="Weisblat D.A."/>
            <person name="Putnam N.H."/>
            <person name="Grigoriev I.V."/>
            <person name="Rokhsar D.S."/>
        </authorList>
    </citation>
    <scope>NUCLEOTIDE SEQUENCE</scope>
    <source>
        <strain evidence="10">I ESC-2004</strain>
    </source>
</reference>
<organism evidence="8">
    <name type="scientific">Capitella teleta</name>
    <name type="common">Polychaete worm</name>
    <dbReference type="NCBI Taxonomy" id="283909"/>
    <lineage>
        <taxon>Eukaryota</taxon>
        <taxon>Metazoa</taxon>
        <taxon>Spiralia</taxon>
        <taxon>Lophotrochozoa</taxon>
        <taxon>Annelida</taxon>
        <taxon>Polychaeta</taxon>
        <taxon>Sedentaria</taxon>
        <taxon>Scolecida</taxon>
        <taxon>Capitellidae</taxon>
        <taxon>Capitella</taxon>
    </lineage>
</organism>
<evidence type="ECO:0000313" key="8">
    <source>
        <dbReference type="EMBL" id="ELU06371.1"/>
    </source>
</evidence>
<evidence type="ECO:0000256" key="2">
    <source>
        <dbReference type="ARBA" id="ARBA00022737"/>
    </source>
</evidence>
<keyword evidence="4 5" id="KW-0862">Zinc</keyword>
<dbReference type="GO" id="GO:0003723">
    <property type="term" value="F:RNA binding"/>
    <property type="evidence" value="ECO:0007669"/>
    <property type="project" value="TreeGrafter"/>
</dbReference>
<sequence length="525" mass="57385">MNDPCLQCKARLVWLGKGICRDSFVLAVAPSRLYGIAELLQWPAIHHCLQDVMPIRGCALQMLVTMDTSFSDGSDASSSPETASLLALQENGGSDICRDYLRNVCKRGKRCKYRHPMPNEAKELCKKQEYTFCHDFQNSGCRRASCRFIHCSREEEEYYKQTGQLPVRLQQAAALGIGVVPNEVPLQQGEVPICKDYLKGECKRAGRCKYRHLSSSQYDVELHTRIETPRTARTAPEAAQDVTELFNNDEYERYDYEHQVKRRRIEEITNTYLHITTSASPVGPNGLELAAPAATSFKLLPSQQDYRLLEEENGMLRRKVDELKKQVSDLAATNEVLLEQNARYRSRKVQTLVTPIVTVSQVVTPTITATHSVARPAVPPPVLQALTSMTTIPHVTVNANHAGNELVVSQLALQPRLAGDLAQQASLAQQPSIVAPITAPSAINQPPSSVGPIINPVAAGPTMVPLDTAVSLAVVSMPQSLAPGNASLPQTSMPAGAQCAILQGSTTLVSYPAMSHSQLPNSSLG</sequence>
<feature type="zinc finger region" description="C3H1-type" evidence="5">
    <location>
        <begin position="127"/>
        <end position="153"/>
    </location>
</feature>
<feature type="domain" description="C3H1-type" evidence="7">
    <location>
        <begin position="188"/>
        <end position="215"/>
    </location>
</feature>
<proteinExistence type="predicted"/>
<evidence type="ECO:0000256" key="5">
    <source>
        <dbReference type="PROSITE-ProRule" id="PRU00723"/>
    </source>
</evidence>
<protein>
    <recommendedName>
        <fullName evidence="7">C3H1-type domain-containing protein</fullName>
    </recommendedName>
</protein>
<dbReference type="GO" id="GO:0008270">
    <property type="term" value="F:zinc ion binding"/>
    <property type="evidence" value="ECO:0007669"/>
    <property type="project" value="UniProtKB-KW"/>
</dbReference>
<evidence type="ECO:0000256" key="3">
    <source>
        <dbReference type="ARBA" id="ARBA00022771"/>
    </source>
</evidence>
<dbReference type="OrthoDB" id="250836at2759"/>
<dbReference type="InterPro" id="IPR000571">
    <property type="entry name" value="Znf_CCCH"/>
</dbReference>
<dbReference type="AlphaFoldDB" id="R7USI1"/>
<dbReference type="STRING" id="283909.R7USI1"/>
<keyword evidence="1 5" id="KW-0479">Metal-binding</keyword>
<evidence type="ECO:0000256" key="4">
    <source>
        <dbReference type="ARBA" id="ARBA00022833"/>
    </source>
</evidence>
<reference evidence="9" key="3">
    <citation type="submission" date="2015-06" db="UniProtKB">
        <authorList>
            <consortium name="EnsemblMetazoa"/>
        </authorList>
    </citation>
    <scope>IDENTIFICATION</scope>
</reference>
<feature type="domain" description="C3H1-type" evidence="7">
    <location>
        <begin position="91"/>
        <end position="118"/>
    </location>
</feature>
<dbReference type="Proteomes" id="UP000014760">
    <property type="component" value="Unassembled WGS sequence"/>
</dbReference>
<dbReference type="EMBL" id="AMQN01007460">
    <property type="status" value="NOT_ANNOTATED_CDS"/>
    <property type="molecule type" value="Genomic_DNA"/>
</dbReference>
<keyword evidence="6" id="KW-0175">Coiled coil</keyword>